<dbReference type="InterPro" id="IPR050559">
    <property type="entry name" value="P-Pant_transferase_sf"/>
</dbReference>
<comment type="caution">
    <text evidence="4">The sequence shown here is derived from an EMBL/GenBank/DDBJ whole genome shotgun (WGS) entry which is preliminary data.</text>
</comment>
<dbReference type="SUPFAM" id="SSF56214">
    <property type="entry name" value="4'-phosphopantetheinyl transferase"/>
    <property type="match status" value="2"/>
</dbReference>
<feature type="domain" description="4'-phosphopantetheinyl transferase" evidence="3">
    <location>
        <begin position="124"/>
        <end position="204"/>
    </location>
</feature>
<organism evidence="4 5">
    <name type="scientific">Streptantibioticus rubrisoli</name>
    <dbReference type="NCBI Taxonomy" id="1387313"/>
    <lineage>
        <taxon>Bacteria</taxon>
        <taxon>Bacillati</taxon>
        <taxon>Actinomycetota</taxon>
        <taxon>Actinomycetes</taxon>
        <taxon>Kitasatosporales</taxon>
        <taxon>Streptomycetaceae</taxon>
        <taxon>Streptantibioticus</taxon>
    </lineage>
</organism>
<dbReference type="Gene3D" id="3.90.470.20">
    <property type="entry name" value="4'-phosphopantetheinyl transferase domain"/>
    <property type="match status" value="1"/>
</dbReference>
<evidence type="ECO:0000256" key="2">
    <source>
        <dbReference type="ARBA" id="ARBA00022679"/>
    </source>
</evidence>
<dbReference type="Pfam" id="PF01648">
    <property type="entry name" value="ACPS"/>
    <property type="match status" value="1"/>
</dbReference>
<dbReference type="PANTHER" id="PTHR12215">
    <property type="entry name" value="PHOSPHOPANTETHEINE TRANSFERASE"/>
    <property type="match status" value="1"/>
</dbReference>
<dbReference type="EMBL" id="JANFNH010000028">
    <property type="protein sequence ID" value="MCQ4044533.1"/>
    <property type="molecule type" value="Genomic_DNA"/>
</dbReference>
<keyword evidence="5" id="KW-1185">Reference proteome</keyword>
<sequence length="248" mass="26690">MPVKVTPPVPSARAEVHLWQGSNARCGPDDTRVLSPAERERAARLPNPVAARCYVTAHAALRRILGGHLGTAPERVRIGRGPCPLCGLTRHGPPVLAEPGCDLTFSLARSGAEWLLGIGRGHALGVDLERVRRTDVDAVCRAALSDAERKALLNCGHRPGGCPECFFRCWTRKEAVVKAWGAGVSADLRQVEVSAHRPGPVLVGHGTGCGARRWWRVRDLPVGSGRHAALAVPADVPVRPVVWRYWPG</sequence>
<keyword evidence="2 4" id="KW-0808">Transferase</keyword>
<dbReference type="InterPro" id="IPR037143">
    <property type="entry name" value="4-PPantetheinyl_Trfase_dom_sf"/>
</dbReference>
<dbReference type="GO" id="GO:0016740">
    <property type="term" value="F:transferase activity"/>
    <property type="evidence" value="ECO:0007669"/>
    <property type="project" value="UniProtKB-KW"/>
</dbReference>
<reference evidence="4 5" key="1">
    <citation type="submission" date="2022-06" db="EMBL/GenBank/DDBJ databases">
        <title>Draft genome sequence of type strain Streptomyces rubrisoli DSM 42083.</title>
        <authorList>
            <person name="Duangmal K."/>
            <person name="Klaysubun C."/>
        </authorList>
    </citation>
    <scope>NUCLEOTIDE SEQUENCE [LARGE SCALE GENOMIC DNA]</scope>
    <source>
        <strain evidence="4 5">DSM 42083</strain>
    </source>
</reference>
<evidence type="ECO:0000256" key="1">
    <source>
        <dbReference type="ARBA" id="ARBA00010990"/>
    </source>
</evidence>
<evidence type="ECO:0000313" key="5">
    <source>
        <dbReference type="Proteomes" id="UP001206206"/>
    </source>
</evidence>
<name>A0ABT1PJV8_9ACTN</name>
<dbReference type="RefSeq" id="WP_255930426.1">
    <property type="nucleotide sequence ID" value="NZ_JANFNH010000028.1"/>
</dbReference>
<dbReference type="Proteomes" id="UP001206206">
    <property type="component" value="Unassembled WGS sequence"/>
</dbReference>
<proteinExistence type="inferred from homology"/>
<dbReference type="PANTHER" id="PTHR12215:SF10">
    <property type="entry name" value="L-AMINOADIPATE-SEMIALDEHYDE DEHYDROGENASE-PHOSPHOPANTETHEINYL TRANSFERASE"/>
    <property type="match status" value="1"/>
</dbReference>
<accession>A0ABT1PJV8</accession>
<gene>
    <name evidence="4" type="ORF">NON19_21490</name>
</gene>
<evidence type="ECO:0000313" key="4">
    <source>
        <dbReference type="EMBL" id="MCQ4044533.1"/>
    </source>
</evidence>
<comment type="similarity">
    <text evidence="1">Belongs to the P-Pant transferase superfamily. Gsp/Sfp/HetI/AcpT family.</text>
</comment>
<dbReference type="InterPro" id="IPR008278">
    <property type="entry name" value="4-PPantetheinyl_Trfase_dom"/>
</dbReference>
<protein>
    <submittedName>
        <fullName evidence="4">4'-phosphopantetheinyl transferase superfamily protein</fullName>
    </submittedName>
</protein>
<evidence type="ECO:0000259" key="3">
    <source>
        <dbReference type="Pfam" id="PF01648"/>
    </source>
</evidence>